<feature type="region of interest" description="Disordered" evidence="1">
    <location>
        <begin position="1"/>
        <end position="20"/>
    </location>
</feature>
<evidence type="ECO:0000313" key="3">
    <source>
        <dbReference type="EMBL" id="NHZ38654.1"/>
    </source>
</evidence>
<accession>A0ABX0LUW8</accession>
<gene>
    <name evidence="3" type="ORF">F1609_00510</name>
</gene>
<dbReference type="RefSeq" id="WP_167073630.1">
    <property type="nucleotide sequence ID" value="NZ_VVIW01000001.1"/>
</dbReference>
<reference evidence="3 4" key="1">
    <citation type="submission" date="2019-09" db="EMBL/GenBank/DDBJ databases">
        <title>Taxonomy of Antarctic Massilia spp.: description of Massilia rubra sp. nov., Massilia aquatica sp. nov., Massilia mucilaginosa sp. nov., Massilia frigida sp. nov. isolated from streams, lakes and regoliths.</title>
        <authorList>
            <person name="Holochova P."/>
            <person name="Sedlacek I."/>
            <person name="Kralova S."/>
            <person name="Maslanova I."/>
            <person name="Busse H.-J."/>
            <person name="Stankova E."/>
            <person name="Vrbovska V."/>
            <person name="Kovarovic V."/>
            <person name="Bartak M."/>
            <person name="Svec P."/>
            <person name="Pantucek R."/>
        </authorList>
    </citation>
    <scope>NUCLEOTIDE SEQUENCE [LARGE SCALE GENOMIC DNA]</scope>
    <source>
        <strain evidence="3 4">CCM 8693</strain>
    </source>
</reference>
<evidence type="ECO:0000313" key="4">
    <source>
        <dbReference type="Proteomes" id="UP000819052"/>
    </source>
</evidence>
<proteinExistence type="predicted"/>
<sequence>MAETTRVANETLRSSNHREAKIENHTGLPHFWFEQSGPEGQRLDVLVVRGTFNFASGGSPLTLARHQSEIAYGDQFDGALESEVMRAIIANDGDLVPYKPGTDILVYGHASAPGGKPHASWIAGLRVGPCQQFVRLHGPRSFRRGIFGWSVTSPKAVTRIKMDFRLAYGGCVDVPANLTSDGQADWVRLPSNPAGRGWLPDSQSYAHLPSKARRFVAKWVRDQHEIPAPQIEDALTPVRTPFCNVPARGLGPIARWWQPRIAYQGKYDETVLKSGMARLPVNFDTRFFQSANAMMVATPHLVGDENISFVGLLADKTDMRLPGWKIIAVTTHASGACNITFPLLDTLRLDLDRTLVSLVWRAHFSYNDPVINVVVGATTAAIVNTEPTSSSGEEII</sequence>
<dbReference type="Pfam" id="PF09937">
    <property type="entry name" value="DUF2169"/>
    <property type="match status" value="1"/>
</dbReference>
<comment type="caution">
    <text evidence="3">The sequence shown here is derived from an EMBL/GenBank/DDBJ whole genome shotgun (WGS) entry which is preliminary data.</text>
</comment>
<feature type="domain" description="DUF2169" evidence="2">
    <location>
        <begin position="40"/>
        <end position="361"/>
    </location>
</feature>
<keyword evidence="4" id="KW-1185">Reference proteome</keyword>
<dbReference type="InterPro" id="IPR018683">
    <property type="entry name" value="DUF2169"/>
</dbReference>
<dbReference type="Proteomes" id="UP000819052">
    <property type="component" value="Unassembled WGS sequence"/>
</dbReference>
<protein>
    <submittedName>
        <fullName evidence="3">DUF2169 domain-containing protein</fullName>
    </submittedName>
</protein>
<dbReference type="EMBL" id="VVIW01000001">
    <property type="protein sequence ID" value="NHZ38654.1"/>
    <property type="molecule type" value="Genomic_DNA"/>
</dbReference>
<feature type="compositionally biased region" description="Polar residues" evidence="1">
    <location>
        <begin position="1"/>
        <end position="14"/>
    </location>
</feature>
<evidence type="ECO:0000259" key="2">
    <source>
        <dbReference type="Pfam" id="PF09937"/>
    </source>
</evidence>
<organism evidence="3 4">
    <name type="scientific">Massilia aquatica</name>
    <dbReference type="NCBI Taxonomy" id="2609000"/>
    <lineage>
        <taxon>Bacteria</taxon>
        <taxon>Pseudomonadati</taxon>
        <taxon>Pseudomonadota</taxon>
        <taxon>Betaproteobacteria</taxon>
        <taxon>Burkholderiales</taxon>
        <taxon>Oxalobacteraceae</taxon>
        <taxon>Telluria group</taxon>
        <taxon>Massilia</taxon>
    </lineage>
</organism>
<evidence type="ECO:0000256" key="1">
    <source>
        <dbReference type="SAM" id="MobiDB-lite"/>
    </source>
</evidence>
<name>A0ABX0LUW8_9BURK</name>